<comment type="caution">
    <text evidence="1">The sequence shown here is derived from an EMBL/GenBank/DDBJ whole genome shotgun (WGS) entry which is preliminary data.</text>
</comment>
<name>A0A9D1AGU0_9FIRM</name>
<dbReference type="Proteomes" id="UP000824179">
    <property type="component" value="Unassembled WGS sequence"/>
</dbReference>
<organism evidence="1 2">
    <name type="scientific">Candidatus Coproplasma stercoripullorum</name>
    <dbReference type="NCBI Taxonomy" id="2840751"/>
    <lineage>
        <taxon>Bacteria</taxon>
        <taxon>Bacillati</taxon>
        <taxon>Bacillota</taxon>
        <taxon>Clostridia</taxon>
        <taxon>Eubacteriales</taxon>
        <taxon>Candidatus Coproplasma</taxon>
    </lineage>
</organism>
<protein>
    <submittedName>
        <fullName evidence="1">Phage major capsid protein</fullName>
    </submittedName>
</protein>
<dbReference type="InterPro" id="IPR049718">
    <property type="entry name" value="AKO59007-like"/>
</dbReference>
<proteinExistence type="predicted"/>
<dbReference type="EMBL" id="DVHB01000078">
    <property type="protein sequence ID" value="HIR39638.1"/>
    <property type="molecule type" value="Genomic_DNA"/>
</dbReference>
<accession>A0A9D1AGU0</accession>
<gene>
    <name evidence="1" type="ORF">IAB90_04560</name>
</gene>
<evidence type="ECO:0000313" key="1">
    <source>
        <dbReference type="EMBL" id="HIR39638.1"/>
    </source>
</evidence>
<reference evidence="1" key="2">
    <citation type="journal article" date="2021" name="PeerJ">
        <title>Extensive microbial diversity within the chicken gut microbiome revealed by metagenomics and culture.</title>
        <authorList>
            <person name="Gilroy R."/>
            <person name="Ravi A."/>
            <person name="Getino M."/>
            <person name="Pursley I."/>
            <person name="Horton D.L."/>
            <person name="Alikhan N.F."/>
            <person name="Baker D."/>
            <person name="Gharbi K."/>
            <person name="Hall N."/>
            <person name="Watson M."/>
            <person name="Adriaenssens E.M."/>
            <person name="Foster-Nyarko E."/>
            <person name="Jarju S."/>
            <person name="Secka A."/>
            <person name="Antonio M."/>
            <person name="Oren A."/>
            <person name="Chaudhuri R.R."/>
            <person name="La Ragione R."/>
            <person name="Hildebrand F."/>
            <person name="Pallen M.J."/>
        </authorList>
    </citation>
    <scope>NUCLEOTIDE SEQUENCE</scope>
    <source>
        <strain evidence="1">ChiW25-3613</strain>
    </source>
</reference>
<reference evidence="1" key="1">
    <citation type="submission" date="2020-10" db="EMBL/GenBank/DDBJ databases">
        <authorList>
            <person name="Gilroy R."/>
        </authorList>
    </citation>
    <scope>NUCLEOTIDE SEQUENCE</scope>
    <source>
        <strain evidence="1">ChiW25-3613</strain>
    </source>
</reference>
<evidence type="ECO:0000313" key="2">
    <source>
        <dbReference type="Proteomes" id="UP000824179"/>
    </source>
</evidence>
<sequence length="380" mass="40570">MITLANADKALKTYYLDAVASQLDAISPFYAAIDKHSTEVYGKEVKVAVVKPDNTRVVAGTEDGDLPAAGSNRYVNLTSTLKNIYGTIEISDKALRASQNSSGAFVDLLNAEMEGLISSAKVNFSRMLYGDGNGYVGTITKTSGSTLTVEPIGRVYEGMSVDIRSGSGILEAGEDLTVASVDYANGTITLSSTPDDTLTGSSVYVHGAYGNEITGFRAIFGTGDIYGLTRSSESLLNPVEFTLATLSESGIMENINYMEAFCNNRPNMILCSYKTKSAIGALLTGAKMQLDTAVLNGGYSAILFDGIPVVADRYCPDDSIYLINTDDFVLAQLCDWAWLEDEDGKILKQVPGKAAYSATLVKYAELICKRPCAQGVITGF</sequence>
<dbReference type="NCBIfam" id="NF033394">
    <property type="entry name" value="capsid_maj_Podo"/>
    <property type="match status" value="1"/>
</dbReference>
<dbReference type="AlphaFoldDB" id="A0A9D1AGU0"/>